<feature type="transmembrane region" description="Helical" evidence="1">
    <location>
        <begin position="222"/>
        <end position="241"/>
    </location>
</feature>
<keyword evidence="3" id="KW-1185">Reference proteome</keyword>
<evidence type="ECO:0008006" key="4">
    <source>
        <dbReference type="Google" id="ProtNLM"/>
    </source>
</evidence>
<accession>A0ABS3YC92</accession>
<dbReference type="Proteomes" id="UP000679126">
    <property type="component" value="Unassembled WGS sequence"/>
</dbReference>
<evidence type="ECO:0000256" key="1">
    <source>
        <dbReference type="SAM" id="Phobius"/>
    </source>
</evidence>
<sequence>MMGNVTAILQKIFVRRFYIQNTLFFLVLFYLLFGVVDGGSLISYHRSLMLGFMGNLYFLLLVLALWALYGMKCAGFVLKTFQTQGFEFLYPTLGSVEKPARRRLWLLIHTGIYMPVLVYAGIAVAVGITRGFWLAGLLVAVFNLLACFLPLALYERKLHRPDVTFFTGYLQRWLNRRFVKLPGLYFFYELFTNYPRRILSVKLACAGILWLTFYLLRQTGGFDARGLMLGGMLCVIAHGQLMMQHRAFDDTYLGFLRGLPQPLWRHYLRLAGIYLLLFLPEIVMMAANKTPLSSLTGCFVLAAAMLLLFRSLLYFPKMNAEVHMRYVLLVSFVTLFMVLAGYEWLAASVMVPASAGLFFFLFPRYETYVEPRS</sequence>
<keyword evidence="1" id="KW-0472">Membrane</keyword>
<evidence type="ECO:0000313" key="2">
    <source>
        <dbReference type="EMBL" id="MBO9152298.1"/>
    </source>
</evidence>
<protein>
    <recommendedName>
        <fullName evidence="4">ABC transporter permease</fullName>
    </recommendedName>
</protein>
<feature type="transmembrane region" description="Helical" evidence="1">
    <location>
        <begin position="293"/>
        <end position="315"/>
    </location>
</feature>
<feature type="transmembrane region" description="Helical" evidence="1">
    <location>
        <begin position="104"/>
        <end position="126"/>
    </location>
</feature>
<organism evidence="2 3">
    <name type="scientific">Chitinophaga chungangae</name>
    <dbReference type="NCBI Taxonomy" id="2821488"/>
    <lineage>
        <taxon>Bacteria</taxon>
        <taxon>Pseudomonadati</taxon>
        <taxon>Bacteroidota</taxon>
        <taxon>Chitinophagia</taxon>
        <taxon>Chitinophagales</taxon>
        <taxon>Chitinophagaceae</taxon>
        <taxon>Chitinophaga</taxon>
    </lineage>
</organism>
<gene>
    <name evidence="2" type="ORF">J7I43_08755</name>
</gene>
<name>A0ABS3YC92_9BACT</name>
<feature type="transmembrane region" description="Helical" evidence="1">
    <location>
        <begin position="322"/>
        <end position="339"/>
    </location>
</feature>
<keyword evidence="1" id="KW-0812">Transmembrane</keyword>
<keyword evidence="1" id="KW-1133">Transmembrane helix</keyword>
<feature type="transmembrane region" description="Helical" evidence="1">
    <location>
        <begin position="267"/>
        <end position="287"/>
    </location>
</feature>
<feature type="transmembrane region" description="Helical" evidence="1">
    <location>
        <begin position="132"/>
        <end position="154"/>
    </location>
</feature>
<dbReference type="RefSeq" id="WP_209145295.1">
    <property type="nucleotide sequence ID" value="NZ_JAGHKP010000002.1"/>
</dbReference>
<comment type="caution">
    <text evidence="2">The sequence shown here is derived from an EMBL/GenBank/DDBJ whole genome shotgun (WGS) entry which is preliminary data.</text>
</comment>
<feature type="transmembrane region" description="Helical" evidence="1">
    <location>
        <begin position="198"/>
        <end position="216"/>
    </location>
</feature>
<dbReference type="EMBL" id="JAGHKP010000002">
    <property type="protein sequence ID" value="MBO9152298.1"/>
    <property type="molecule type" value="Genomic_DNA"/>
</dbReference>
<evidence type="ECO:0000313" key="3">
    <source>
        <dbReference type="Proteomes" id="UP000679126"/>
    </source>
</evidence>
<reference evidence="3" key="1">
    <citation type="submission" date="2021-03" db="EMBL/GenBank/DDBJ databases">
        <title>Assistant Professor.</title>
        <authorList>
            <person name="Huq M.A."/>
        </authorList>
    </citation>
    <scope>NUCLEOTIDE SEQUENCE [LARGE SCALE GENOMIC DNA]</scope>
    <source>
        <strain evidence="3">MAH-28</strain>
    </source>
</reference>
<proteinExistence type="predicted"/>
<feature type="transmembrane region" description="Helical" evidence="1">
    <location>
        <begin position="48"/>
        <end position="69"/>
    </location>
</feature>